<organism evidence="8 9">
    <name type="scientific">Paraburkholderia fungorum</name>
    <dbReference type="NCBI Taxonomy" id="134537"/>
    <lineage>
        <taxon>Bacteria</taxon>
        <taxon>Pseudomonadati</taxon>
        <taxon>Pseudomonadota</taxon>
        <taxon>Betaproteobacteria</taxon>
        <taxon>Burkholderiales</taxon>
        <taxon>Burkholderiaceae</taxon>
        <taxon>Paraburkholderia</taxon>
    </lineage>
</organism>
<dbReference type="GO" id="GO:0003677">
    <property type="term" value="F:DNA binding"/>
    <property type="evidence" value="ECO:0007669"/>
    <property type="project" value="UniProtKB-KW"/>
</dbReference>
<evidence type="ECO:0000256" key="5">
    <source>
        <dbReference type="ARBA" id="ARBA00023163"/>
    </source>
</evidence>
<proteinExistence type="predicted"/>
<dbReference type="FunFam" id="3.40.50.300:FF:000006">
    <property type="entry name" value="DNA-binding transcriptional regulator NtrC"/>
    <property type="match status" value="1"/>
</dbReference>
<keyword evidence="5" id="KW-0804">Transcription</keyword>
<evidence type="ECO:0000256" key="4">
    <source>
        <dbReference type="ARBA" id="ARBA00023125"/>
    </source>
</evidence>
<dbReference type="PROSITE" id="PS00688">
    <property type="entry name" value="SIGMA54_INTERACT_3"/>
    <property type="match status" value="1"/>
</dbReference>
<keyword evidence="2" id="KW-0067">ATP-binding</keyword>
<dbReference type="PANTHER" id="PTHR32071">
    <property type="entry name" value="TRANSCRIPTIONAL REGULATORY PROTEIN"/>
    <property type="match status" value="1"/>
</dbReference>
<evidence type="ECO:0000256" key="2">
    <source>
        <dbReference type="ARBA" id="ARBA00022840"/>
    </source>
</evidence>
<dbReference type="SMART" id="SM00065">
    <property type="entry name" value="GAF"/>
    <property type="match status" value="1"/>
</dbReference>
<dbReference type="PROSITE" id="PS00676">
    <property type="entry name" value="SIGMA54_INTERACT_2"/>
    <property type="match status" value="1"/>
</dbReference>
<sequence length="534" mass="58256">MVDSTLVKETSKAVSLTAEALLDALTPLILDLSRELSDRERYRRLLSSLRTLFPGDAAALLRLEGDTLVPLAIDGLSSDTLGRRFRVGDHPRFAQLLSRAEPTRFAADSDLPDPYDGLVQGVAGKLHVHDCLGCPLFIRGQPWGLLTLDALDPARFDSLDMASFRAFLSLAAATVSVVERIDTLARTGEEERRRAEAYRQASSGTHRELIGSSDAQSQLVKEIEVVAGSDLTVLITGETGVGKELVANAIHALSSRANKPLISLNCAALPDTLVESELFGHVRGAFSGASADRRGKFELADGGTIFLDEVGELPLVAQAKLLRVLQNGQLQRIGSDSEHKVDVRLIAATNRDLAEEVRAGRFRADFYHRLSVYPLRVPPLRERGRDVLLLAGYFLEENRSRLGLLSLRLAADAQAALLRYSWPGNVRELEHLIGRSALKALAANRERRRILTLTAADFALSDASALISASAQETAAADGAQNVSKDFRSAVTEFERNMVLDTLARHNQNWAAVARELGLDRANLNRLAKRLGLK</sequence>
<dbReference type="InterPro" id="IPR002078">
    <property type="entry name" value="Sigma_54_int"/>
</dbReference>
<keyword evidence="9" id="KW-1185">Reference proteome</keyword>
<dbReference type="PANTHER" id="PTHR32071:SF35">
    <property type="entry name" value="ANAEROBIC NITRIC OXIDE REDUCTASE TRANSCRIPTION REGULATOR NORR"/>
    <property type="match status" value="1"/>
</dbReference>
<evidence type="ECO:0000256" key="3">
    <source>
        <dbReference type="ARBA" id="ARBA00023015"/>
    </source>
</evidence>
<dbReference type="RefSeq" id="WP_074767007.1">
    <property type="nucleotide sequence ID" value="NZ_FNKP01000002.1"/>
</dbReference>
<evidence type="ECO:0000256" key="6">
    <source>
        <dbReference type="SAM" id="MobiDB-lite"/>
    </source>
</evidence>
<dbReference type="SUPFAM" id="SSF55781">
    <property type="entry name" value="GAF domain-like"/>
    <property type="match status" value="1"/>
</dbReference>
<dbReference type="InterPro" id="IPR029016">
    <property type="entry name" value="GAF-like_dom_sf"/>
</dbReference>
<dbReference type="GO" id="GO:0005524">
    <property type="term" value="F:ATP binding"/>
    <property type="evidence" value="ECO:0007669"/>
    <property type="project" value="UniProtKB-KW"/>
</dbReference>
<evidence type="ECO:0000313" key="8">
    <source>
        <dbReference type="EMBL" id="SDR20123.1"/>
    </source>
</evidence>
<name>A0A1H1H452_9BURK</name>
<reference evidence="9" key="1">
    <citation type="submission" date="2016-10" db="EMBL/GenBank/DDBJ databases">
        <authorList>
            <person name="Varghese N."/>
        </authorList>
    </citation>
    <scope>NUCLEOTIDE SEQUENCE [LARGE SCALE GENOMIC DNA]</scope>
    <source>
        <strain evidence="9">GAS106B</strain>
    </source>
</reference>
<dbReference type="Proteomes" id="UP000183487">
    <property type="component" value="Unassembled WGS sequence"/>
</dbReference>
<dbReference type="InterPro" id="IPR058031">
    <property type="entry name" value="AAA_lid_NorR"/>
</dbReference>
<accession>A0A1H1H452</accession>
<feature type="domain" description="Sigma-54 factor interaction" evidence="7">
    <location>
        <begin position="209"/>
        <end position="438"/>
    </location>
</feature>
<dbReference type="NCBIfam" id="NF003451">
    <property type="entry name" value="PRK05022.1"/>
    <property type="match status" value="1"/>
</dbReference>
<dbReference type="InterPro" id="IPR025944">
    <property type="entry name" value="Sigma_54_int_dom_CS"/>
</dbReference>
<keyword evidence="1" id="KW-0547">Nucleotide-binding</keyword>
<dbReference type="SUPFAM" id="SSF46689">
    <property type="entry name" value="Homeodomain-like"/>
    <property type="match status" value="1"/>
</dbReference>
<dbReference type="Pfam" id="PF00158">
    <property type="entry name" value="Sigma54_activat"/>
    <property type="match status" value="1"/>
</dbReference>
<keyword evidence="3" id="KW-0805">Transcription regulation</keyword>
<keyword evidence="4" id="KW-0238">DNA-binding</keyword>
<dbReference type="OrthoDB" id="9761705at2"/>
<dbReference type="Gene3D" id="3.30.450.40">
    <property type="match status" value="1"/>
</dbReference>
<dbReference type="PROSITE" id="PS50045">
    <property type="entry name" value="SIGMA54_INTERACT_4"/>
    <property type="match status" value="1"/>
</dbReference>
<dbReference type="InterPro" id="IPR003018">
    <property type="entry name" value="GAF"/>
</dbReference>
<gene>
    <name evidence="8" type="ORF">SAMN05443245_3508</name>
</gene>
<dbReference type="AlphaFoldDB" id="A0A1H1H452"/>
<dbReference type="Pfam" id="PF25601">
    <property type="entry name" value="AAA_lid_14"/>
    <property type="match status" value="1"/>
</dbReference>
<dbReference type="Pfam" id="PF01590">
    <property type="entry name" value="GAF"/>
    <property type="match status" value="1"/>
</dbReference>
<dbReference type="EMBL" id="FNKP01000002">
    <property type="protein sequence ID" value="SDR20123.1"/>
    <property type="molecule type" value="Genomic_DNA"/>
</dbReference>
<dbReference type="InterPro" id="IPR009057">
    <property type="entry name" value="Homeodomain-like_sf"/>
</dbReference>
<dbReference type="InterPro" id="IPR027417">
    <property type="entry name" value="P-loop_NTPase"/>
</dbReference>
<feature type="region of interest" description="Disordered" evidence="6">
    <location>
        <begin position="192"/>
        <end position="213"/>
    </location>
</feature>
<dbReference type="InterPro" id="IPR025943">
    <property type="entry name" value="Sigma_54_int_dom_ATP-bd_2"/>
</dbReference>
<dbReference type="InterPro" id="IPR025662">
    <property type="entry name" value="Sigma_54_int_dom_ATP-bd_1"/>
</dbReference>
<evidence type="ECO:0000256" key="1">
    <source>
        <dbReference type="ARBA" id="ARBA00022741"/>
    </source>
</evidence>
<protein>
    <submittedName>
        <fullName evidence="8">Transcriptional regulator, NifA subfamily, Fis family</fullName>
    </submittedName>
</protein>
<dbReference type="Gene3D" id="3.40.50.300">
    <property type="entry name" value="P-loop containing nucleotide triphosphate hydrolases"/>
    <property type="match status" value="1"/>
</dbReference>
<dbReference type="GO" id="GO:0006355">
    <property type="term" value="P:regulation of DNA-templated transcription"/>
    <property type="evidence" value="ECO:0007669"/>
    <property type="project" value="InterPro"/>
</dbReference>
<dbReference type="SUPFAM" id="SSF52540">
    <property type="entry name" value="P-loop containing nucleoside triphosphate hydrolases"/>
    <property type="match status" value="1"/>
</dbReference>
<dbReference type="InterPro" id="IPR003593">
    <property type="entry name" value="AAA+_ATPase"/>
</dbReference>
<dbReference type="Gene3D" id="1.10.8.60">
    <property type="match status" value="1"/>
</dbReference>
<dbReference type="PROSITE" id="PS00675">
    <property type="entry name" value="SIGMA54_INTERACT_1"/>
    <property type="match status" value="1"/>
</dbReference>
<evidence type="ECO:0000259" key="7">
    <source>
        <dbReference type="PROSITE" id="PS50045"/>
    </source>
</evidence>
<dbReference type="CDD" id="cd00009">
    <property type="entry name" value="AAA"/>
    <property type="match status" value="1"/>
</dbReference>
<dbReference type="Gene3D" id="1.10.10.60">
    <property type="entry name" value="Homeodomain-like"/>
    <property type="match status" value="1"/>
</dbReference>
<dbReference type="SMART" id="SM00382">
    <property type="entry name" value="AAA"/>
    <property type="match status" value="1"/>
</dbReference>
<evidence type="ECO:0000313" key="9">
    <source>
        <dbReference type="Proteomes" id="UP000183487"/>
    </source>
</evidence>